<organism evidence="7 8">
    <name type="scientific">Lentinula raphanica</name>
    <dbReference type="NCBI Taxonomy" id="153919"/>
    <lineage>
        <taxon>Eukaryota</taxon>
        <taxon>Fungi</taxon>
        <taxon>Dikarya</taxon>
        <taxon>Basidiomycota</taxon>
        <taxon>Agaricomycotina</taxon>
        <taxon>Agaricomycetes</taxon>
        <taxon>Agaricomycetidae</taxon>
        <taxon>Agaricales</taxon>
        <taxon>Marasmiineae</taxon>
        <taxon>Omphalotaceae</taxon>
        <taxon>Lentinula</taxon>
    </lineage>
</organism>
<name>A0AA38P831_9AGAR</name>
<evidence type="ECO:0000256" key="5">
    <source>
        <dbReference type="ARBA" id="ARBA00023136"/>
    </source>
</evidence>
<evidence type="ECO:0000313" key="7">
    <source>
        <dbReference type="EMBL" id="KAJ3838040.1"/>
    </source>
</evidence>
<evidence type="ECO:0000256" key="3">
    <source>
        <dbReference type="ARBA" id="ARBA00022692"/>
    </source>
</evidence>
<evidence type="ECO:0000313" key="8">
    <source>
        <dbReference type="Proteomes" id="UP001163846"/>
    </source>
</evidence>
<keyword evidence="8" id="KW-1185">Reference proteome</keyword>
<dbReference type="GO" id="GO:0015123">
    <property type="term" value="F:acetate transmembrane transporter activity"/>
    <property type="evidence" value="ECO:0007669"/>
    <property type="project" value="TreeGrafter"/>
</dbReference>
<dbReference type="PANTHER" id="PTHR31123">
    <property type="entry name" value="ACCUMULATION OF DYADS PROTEIN 2-RELATED"/>
    <property type="match status" value="1"/>
</dbReference>
<evidence type="ECO:0000256" key="1">
    <source>
        <dbReference type="ARBA" id="ARBA00004141"/>
    </source>
</evidence>
<comment type="caution">
    <text evidence="7">The sequence shown here is derived from an EMBL/GenBank/DDBJ whole genome shotgun (WGS) entry which is preliminary data.</text>
</comment>
<sequence>MTRILCLIRRPQALHMSYRALGEADSYSLTASYYYSSRTAYTDFLVAMSDIEKISIEQQEYTGHAPVQLTSEQFDRLLHTSQTNTNSHSSVGVHRFGNATPLVLITFLLVEAPTAFIQMGWGGSNATANAVLIGPYYLLGGLGLIISGVMEWIVGNTFSCIVAITFGGNWLAVALLADPAHGIASTFSDGINNPEYNKGIMFYFAFWTFLTSVYFVASLRTNLAFAGVFFNVTFVNALNAAGYGELGNGNVTVANALFKAGGAFGFVVVCVAGYLFVALMLESVGMPFRLPVGEFSSFRTSKAKLS</sequence>
<keyword evidence="3 6" id="KW-0812">Transmembrane</keyword>
<dbReference type="GO" id="GO:0005886">
    <property type="term" value="C:plasma membrane"/>
    <property type="evidence" value="ECO:0007669"/>
    <property type="project" value="TreeGrafter"/>
</dbReference>
<evidence type="ECO:0000256" key="6">
    <source>
        <dbReference type="SAM" id="Phobius"/>
    </source>
</evidence>
<feature type="transmembrane region" description="Helical" evidence="6">
    <location>
        <begin position="224"/>
        <end position="243"/>
    </location>
</feature>
<evidence type="ECO:0000256" key="4">
    <source>
        <dbReference type="ARBA" id="ARBA00022989"/>
    </source>
</evidence>
<accession>A0AA38P831</accession>
<reference evidence="7" key="1">
    <citation type="submission" date="2022-08" db="EMBL/GenBank/DDBJ databases">
        <authorList>
            <consortium name="DOE Joint Genome Institute"/>
            <person name="Min B."/>
            <person name="Riley R."/>
            <person name="Sierra-Patev S."/>
            <person name="Naranjo-Ortiz M."/>
            <person name="Looney B."/>
            <person name="Konkel Z."/>
            <person name="Slot J.C."/>
            <person name="Sakamoto Y."/>
            <person name="Steenwyk J.L."/>
            <person name="Rokas A."/>
            <person name="Carro J."/>
            <person name="Camarero S."/>
            <person name="Ferreira P."/>
            <person name="Molpeceres G."/>
            <person name="Ruiz-Duenas F.J."/>
            <person name="Serrano A."/>
            <person name="Henrissat B."/>
            <person name="Drula E."/>
            <person name="Hughes K.W."/>
            <person name="Mata J.L."/>
            <person name="Ishikawa N.K."/>
            <person name="Vargas-Isla R."/>
            <person name="Ushijima S."/>
            <person name="Smith C.A."/>
            <person name="Ahrendt S."/>
            <person name="Andreopoulos W."/>
            <person name="He G."/>
            <person name="Labutti K."/>
            <person name="Lipzen A."/>
            <person name="Ng V."/>
            <person name="Sandor L."/>
            <person name="Barry K."/>
            <person name="Martinez A.T."/>
            <person name="Xiao Y."/>
            <person name="Gibbons J.G."/>
            <person name="Terashima K."/>
            <person name="Hibbett D.S."/>
            <person name="Grigoriev I.V."/>
        </authorList>
    </citation>
    <scope>NUCLEOTIDE SEQUENCE</scope>
    <source>
        <strain evidence="7">TFB9207</strain>
    </source>
</reference>
<comment type="similarity">
    <text evidence="2">Belongs to the acetate uptake transporter (AceTr) (TC 2.A.96) family.</text>
</comment>
<dbReference type="Pfam" id="PF01184">
    <property type="entry name" value="Gpr1_Fun34_YaaH"/>
    <property type="match status" value="1"/>
</dbReference>
<feature type="transmembrane region" description="Helical" evidence="6">
    <location>
        <begin position="263"/>
        <end position="281"/>
    </location>
</feature>
<comment type="subcellular location">
    <subcellularLocation>
        <location evidence="1">Membrane</location>
        <topology evidence="1">Multi-pass membrane protein</topology>
    </subcellularLocation>
</comment>
<keyword evidence="4 6" id="KW-1133">Transmembrane helix</keyword>
<dbReference type="InterPro" id="IPR000791">
    <property type="entry name" value="Gpr1/Fun34/SatP-like"/>
</dbReference>
<proteinExistence type="inferred from homology"/>
<dbReference type="Proteomes" id="UP001163846">
    <property type="component" value="Unassembled WGS sequence"/>
</dbReference>
<feature type="transmembrane region" description="Helical" evidence="6">
    <location>
        <begin position="133"/>
        <end position="154"/>
    </location>
</feature>
<dbReference type="AlphaFoldDB" id="A0AA38P831"/>
<feature type="transmembrane region" description="Helical" evidence="6">
    <location>
        <begin position="161"/>
        <end position="180"/>
    </location>
</feature>
<feature type="transmembrane region" description="Helical" evidence="6">
    <location>
        <begin position="102"/>
        <end position="121"/>
    </location>
</feature>
<protein>
    <submittedName>
        <fullName evidence="7">GPR1/FUN34/yaaH family-domain-containing protein</fullName>
    </submittedName>
</protein>
<dbReference type="EMBL" id="MU806206">
    <property type="protein sequence ID" value="KAJ3838040.1"/>
    <property type="molecule type" value="Genomic_DNA"/>
</dbReference>
<dbReference type="InterPro" id="IPR051633">
    <property type="entry name" value="AceTr"/>
</dbReference>
<feature type="transmembrane region" description="Helical" evidence="6">
    <location>
        <begin position="200"/>
        <end position="217"/>
    </location>
</feature>
<gene>
    <name evidence="7" type="ORF">F5878DRAFT_563064</name>
</gene>
<evidence type="ECO:0000256" key="2">
    <source>
        <dbReference type="ARBA" id="ARBA00005587"/>
    </source>
</evidence>
<dbReference type="PANTHER" id="PTHR31123:SF4">
    <property type="entry name" value="PROTEIN ALCS"/>
    <property type="match status" value="1"/>
</dbReference>
<keyword evidence="5 6" id="KW-0472">Membrane</keyword>